<dbReference type="GO" id="GO:0032259">
    <property type="term" value="P:methylation"/>
    <property type="evidence" value="ECO:0007669"/>
    <property type="project" value="UniProtKB-KW"/>
</dbReference>
<dbReference type="EMBL" id="CP073767">
    <property type="protein sequence ID" value="UWZ50375.1"/>
    <property type="molecule type" value="Genomic_DNA"/>
</dbReference>
<dbReference type="KEGG" id="daur:Daura_26420"/>
<keyword evidence="2" id="KW-0489">Methyltransferase</keyword>
<dbReference type="OrthoDB" id="3528482at2"/>
<dbReference type="Proteomes" id="UP001058003">
    <property type="component" value="Chromosome"/>
</dbReference>
<dbReference type="CDD" id="cd02440">
    <property type="entry name" value="AdoMet_MTases"/>
    <property type="match status" value="1"/>
</dbReference>
<keyword evidence="3" id="KW-1185">Reference proteome</keyword>
<evidence type="ECO:0000313" key="3">
    <source>
        <dbReference type="Proteomes" id="UP001058003"/>
    </source>
</evidence>
<feature type="domain" description="Methyltransferase type 12" evidence="1">
    <location>
        <begin position="56"/>
        <end position="159"/>
    </location>
</feature>
<protein>
    <submittedName>
        <fullName evidence="2">Methyltransferase domain-containing protein</fullName>
    </submittedName>
</protein>
<organism evidence="2 3">
    <name type="scientific">Dactylosporangium aurantiacum</name>
    <dbReference type="NCBI Taxonomy" id="35754"/>
    <lineage>
        <taxon>Bacteria</taxon>
        <taxon>Bacillati</taxon>
        <taxon>Actinomycetota</taxon>
        <taxon>Actinomycetes</taxon>
        <taxon>Micromonosporales</taxon>
        <taxon>Micromonosporaceae</taxon>
        <taxon>Dactylosporangium</taxon>
    </lineage>
</organism>
<dbReference type="AlphaFoldDB" id="A0A9Q9I9J5"/>
<name>A0A9Q9I9J5_9ACTN</name>
<keyword evidence="2" id="KW-0808">Transferase</keyword>
<sequence>MNTDNAAHDRAGSWLFLREAARDIRATGALAPSSRALAHALTGPVRARRGRPLNILEAGAGTGAVTRALLSQLPAGSHLDVVEANPRFATALRHLAATHPDLAGHAQRVHVHTRRVEELDTRRRYDVIVSGLPFANFDPGQVDEIMHRYLGLLHPGGTLTYFAYRGTRKARTLLAARTETLRHRAVEAVLTGYQRRYGTGSRTVWANLPPAKVWQLTRPVPAAATAPYAATAAGR</sequence>
<dbReference type="Gene3D" id="3.40.50.150">
    <property type="entry name" value="Vaccinia Virus protein VP39"/>
    <property type="match status" value="1"/>
</dbReference>
<gene>
    <name evidence="2" type="ORF">Daura_26420</name>
</gene>
<dbReference type="GO" id="GO:0008168">
    <property type="term" value="F:methyltransferase activity"/>
    <property type="evidence" value="ECO:0007669"/>
    <property type="project" value="UniProtKB-KW"/>
</dbReference>
<dbReference type="InterPro" id="IPR029063">
    <property type="entry name" value="SAM-dependent_MTases_sf"/>
</dbReference>
<dbReference type="InterPro" id="IPR013217">
    <property type="entry name" value="Methyltransf_12"/>
</dbReference>
<dbReference type="RefSeq" id="WP_033364335.1">
    <property type="nucleotide sequence ID" value="NZ_CP073767.1"/>
</dbReference>
<proteinExistence type="predicted"/>
<evidence type="ECO:0000313" key="2">
    <source>
        <dbReference type="EMBL" id="UWZ50375.1"/>
    </source>
</evidence>
<accession>A0A9Q9I9J5</accession>
<dbReference type="Pfam" id="PF08242">
    <property type="entry name" value="Methyltransf_12"/>
    <property type="match status" value="1"/>
</dbReference>
<evidence type="ECO:0000259" key="1">
    <source>
        <dbReference type="Pfam" id="PF08242"/>
    </source>
</evidence>
<dbReference type="SUPFAM" id="SSF53335">
    <property type="entry name" value="S-adenosyl-L-methionine-dependent methyltransferases"/>
    <property type="match status" value="1"/>
</dbReference>
<reference evidence="2" key="1">
    <citation type="submission" date="2021-04" db="EMBL/GenBank/DDBJ databases">
        <title>Dactylosporangium aurantiacum NRRL B-8018 full assembly.</title>
        <authorList>
            <person name="Hartkoorn R.C."/>
            <person name="Beaudoing E."/>
            <person name="Hot D."/>
        </authorList>
    </citation>
    <scope>NUCLEOTIDE SEQUENCE</scope>
    <source>
        <strain evidence="2">NRRL B-8018</strain>
    </source>
</reference>